<evidence type="ECO:0000313" key="4">
    <source>
        <dbReference type="Proteomes" id="UP000027195"/>
    </source>
</evidence>
<evidence type="ECO:0000259" key="2">
    <source>
        <dbReference type="PROSITE" id="PS50157"/>
    </source>
</evidence>
<keyword evidence="4" id="KW-1185">Reference proteome</keyword>
<reference evidence="4" key="1">
    <citation type="journal article" date="2014" name="Proc. Natl. Acad. Sci. U.S.A.">
        <title>Extensive sampling of basidiomycete genomes demonstrates inadequacy of the white-rot/brown-rot paradigm for wood decay fungi.</title>
        <authorList>
            <person name="Riley R."/>
            <person name="Salamov A.A."/>
            <person name="Brown D.W."/>
            <person name="Nagy L.G."/>
            <person name="Floudas D."/>
            <person name="Held B.W."/>
            <person name="Levasseur A."/>
            <person name="Lombard V."/>
            <person name="Morin E."/>
            <person name="Otillar R."/>
            <person name="Lindquist E.A."/>
            <person name="Sun H."/>
            <person name="LaButti K.M."/>
            <person name="Schmutz J."/>
            <person name="Jabbour D."/>
            <person name="Luo H."/>
            <person name="Baker S.E."/>
            <person name="Pisabarro A.G."/>
            <person name="Walton J.D."/>
            <person name="Blanchette R.A."/>
            <person name="Henrissat B."/>
            <person name="Martin F."/>
            <person name="Cullen D."/>
            <person name="Hibbett D.S."/>
            <person name="Grigoriev I.V."/>
        </authorList>
    </citation>
    <scope>NUCLEOTIDE SEQUENCE [LARGE SCALE GENOMIC DNA]</scope>
    <source>
        <strain evidence="4">FD-172 SS1</strain>
    </source>
</reference>
<accession>A0A067N801</accession>
<sequence length="79" mass="8985">MAPDTLMGRVVLSDNVSTAEDIKNAAGLSRVATPTDTAIYICNFDQCYRLFPTRDRLAFHRKRDHKTDDSHSDVITWNE</sequence>
<evidence type="ECO:0000256" key="1">
    <source>
        <dbReference type="PROSITE-ProRule" id="PRU00042"/>
    </source>
</evidence>
<organism evidence="3 4">
    <name type="scientific">Botryobasidium botryosum (strain FD-172 SS1)</name>
    <dbReference type="NCBI Taxonomy" id="930990"/>
    <lineage>
        <taxon>Eukaryota</taxon>
        <taxon>Fungi</taxon>
        <taxon>Dikarya</taxon>
        <taxon>Basidiomycota</taxon>
        <taxon>Agaricomycotina</taxon>
        <taxon>Agaricomycetes</taxon>
        <taxon>Cantharellales</taxon>
        <taxon>Botryobasidiaceae</taxon>
        <taxon>Botryobasidium</taxon>
    </lineage>
</organism>
<dbReference type="PROSITE" id="PS00028">
    <property type="entry name" value="ZINC_FINGER_C2H2_1"/>
    <property type="match status" value="1"/>
</dbReference>
<keyword evidence="1" id="KW-0862">Zinc</keyword>
<dbReference type="AlphaFoldDB" id="A0A067N801"/>
<dbReference type="InterPro" id="IPR013087">
    <property type="entry name" value="Znf_C2H2_type"/>
</dbReference>
<name>A0A067N801_BOTB1</name>
<dbReference type="OrthoDB" id="3222551at2759"/>
<feature type="domain" description="C2H2-type" evidence="2">
    <location>
        <begin position="40"/>
        <end position="70"/>
    </location>
</feature>
<dbReference type="HOGENOM" id="CLU_2590300_0_0_1"/>
<keyword evidence="1" id="KW-0479">Metal-binding</keyword>
<dbReference type="GO" id="GO:0008270">
    <property type="term" value="F:zinc ion binding"/>
    <property type="evidence" value="ECO:0007669"/>
    <property type="project" value="UniProtKB-KW"/>
</dbReference>
<dbReference type="Proteomes" id="UP000027195">
    <property type="component" value="Unassembled WGS sequence"/>
</dbReference>
<protein>
    <recommendedName>
        <fullName evidence="2">C2H2-type domain-containing protein</fullName>
    </recommendedName>
</protein>
<keyword evidence="1" id="KW-0863">Zinc-finger</keyword>
<dbReference type="InParanoid" id="A0A067N801"/>
<proteinExistence type="predicted"/>
<gene>
    <name evidence="3" type="ORF">BOTBODRAFT_380526</name>
</gene>
<evidence type="ECO:0000313" key="3">
    <source>
        <dbReference type="EMBL" id="KDQ19876.1"/>
    </source>
</evidence>
<dbReference type="PROSITE" id="PS50157">
    <property type="entry name" value="ZINC_FINGER_C2H2_2"/>
    <property type="match status" value="1"/>
</dbReference>
<dbReference type="EMBL" id="KL198018">
    <property type="protein sequence ID" value="KDQ19876.1"/>
    <property type="molecule type" value="Genomic_DNA"/>
</dbReference>